<evidence type="ECO:0000313" key="3">
    <source>
        <dbReference type="Proteomes" id="UP000233837"/>
    </source>
</evidence>
<evidence type="ECO:0000256" key="1">
    <source>
        <dbReference type="SAM" id="MobiDB-lite"/>
    </source>
</evidence>
<dbReference type="STRING" id="906689.A0A2I0V763"/>
<accession>A0A2I0V763</accession>
<evidence type="ECO:0000313" key="2">
    <source>
        <dbReference type="EMBL" id="PKU59246.1"/>
    </source>
</evidence>
<name>A0A2I0V763_9ASPA</name>
<feature type="compositionally biased region" description="Low complexity" evidence="1">
    <location>
        <begin position="96"/>
        <end position="107"/>
    </location>
</feature>
<protein>
    <recommendedName>
        <fullName evidence="4">DUF1677 domain-containing protein</fullName>
    </recommendedName>
</protein>
<reference evidence="2 3" key="1">
    <citation type="journal article" date="2016" name="Sci. Rep.">
        <title>The Dendrobium catenatum Lindl. genome sequence provides insights into polysaccharide synthase, floral development and adaptive evolution.</title>
        <authorList>
            <person name="Zhang G.Q."/>
            <person name="Xu Q."/>
            <person name="Bian C."/>
            <person name="Tsai W.C."/>
            <person name="Yeh C.M."/>
            <person name="Liu K.W."/>
            <person name="Yoshida K."/>
            <person name="Zhang L.S."/>
            <person name="Chang S.B."/>
            <person name="Chen F."/>
            <person name="Shi Y."/>
            <person name="Su Y.Y."/>
            <person name="Zhang Y.Q."/>
            <person name="Chen L.J."/>
            <person name="Yin Y."/>
            <person name="Lin M."/>
            <person name="Huang H."/>
            <person name="Deng H."/>
            <person name="Wang Z.W."/>
            <person name="Zhu S.L."/>
            <person name="Zhao X."/>
            <person name="Deng C."/>
            <person name="Niu S.C."/>
            <person name="Huang J."/>
            <person name="Wang M."/>
            <person name="Liu G.H."/>
            <person name="Yang H.J."/>
            <person name="Xiao X.J."/>
            <person name="Hsiao Y.Y."/>
            <person name="Wu W.L."/>
            <person name="Chen Y.Y."/>
            <person name="Mitsuda N."/>
            <person name="Ohme-Takagi M."/>
            <person name="Luo Y.B."/>
            <person name="Van de Peer Y."/>
            <person name="Liu Z.J."/>
        </authorList>
    </citation>
    <scope>NUCLEOTIDE SEQUENCE [LARGE SCALE GENOMIC DNA]</scope>
    <source>
        <tissue evidence="2">The whole plant</tissue>
    </source>
</reference>
<keyword evidence="3" id="KW-1185">Reference proteome</keyword>
<evidence type="ECO:0008006" key="4">
    <source>
        <dbReference type="Google" id="ProtNLM"/>
    </source>
</evidence>
<dbReference type="PANTHER" id="PTHR33108:SF2">
    <property type="entry name" value="OS03G0665700 PROTEIN"/>
    <property type="match status" value="1"/>
</dbReference>
<dbReference type="InterPro" id="IPR012876">
    <property type="entry name" value="DUF1677_pln"/>
</dbReference>
<dbReference type="PANTHER" id="PTHR33108">
    <property type="entry name" value="OS01G0745000 PROTEIN"/>
    <property type="match status" value="1"/>
</dbReference>
<dbReference type="Proteomes" id="UP000233837">
    <property type="component" value="Unassembled WGS sequence"/>
</dbReference>
<gene>
    <name evidence="2" type="ORF">MA16_Dca021668</name>
</gene>
<dbReference type="Pfam" id="PF07911">
    <property type="entry name" value="DUF1677"/>
    <property type="match status" value="1"/>
</dbReference>
<organism evidence="2 3">
    <name type="scientific">Dendrobium catenatum</name>
    <dbReference type="NCBI Taxonomy" id="906689"/>
    <lineage>
        <taxon>Eukaryota</taxon>
        <taxon>Viridiplantae</taxon>
        <taxon>Streptophyta</taxon>
        <taxon>Embryophyta</taxon>
        <taxon>Tracheophyta</taxon>
        <taxon>Spermatophyta</taxon>
        <taxon>Magnoliopsida</taxon>
        <taxon>Liliopsida</taxon>
        <taxon>Asparagales</taxon>
        <taxon>Orchidaceae</taxon>
        <taxon>Epidendroideae</taxon>
        <taxon>Malaxideae</taxon>
        <taxon>Dendrobiinae</taxon>
        <taxon>Dendrobium</taxon>
    </lineage>
</organism>
<sequence>MIMETDSANCECCGLREECTQEYISQVKANFEGKWLCGLCSEAVREEMKRGWKKGNGKPEDALKAHISFCSKYRSNPAVLVAEGMRQMLRRRSGNLSTSTAASVSSSLKKKKK</sequence>
<dbReference type="EMBL" id="KZ504137">
    <property type="protein sequence ID" value="PKU59246.1"/>
    <property type="molecule type" value="Genomic_DNA"/>
</dbReference>
<feature type="region of interest" description="Disordered" evidence="1">
    <location>
        <begin position="91"/>
        <end position="113"/>
    </location>
</feature>
<proteinExistence type="predicted"/>
<dbReference type="OrthoDB" id="1911663at2759"/>
<reference evidence="2 3" key="2">
    <citation type="journal article" date="2017" name="Nature">
        <title>The Apostasia genome and the evolution of orchids.</title>
        <authorList>
            <person name="Zhang G.Q."/>
            <person name="Liu K.W."/>
            <person name="Li Z."/>
            <person name="Lohaus R."/>
            <person name="Hsiao Y.Y."/>
            <person name="Niu S.C."/>
            <person name="Wang J.Y."/>
            <person name="Lin Y.C."/>
            <person name="Xu Q."/>
            <person name="Chen L.J."/>
            <person name="Yoshida K."/>
            <person name="Fujiwara S."/>
            <person name="Wang Z.W."/>
            <person name="Zhang Y.Q."/>
            <person name="Mitsuda N."/>
            <person name="Wang M."/>
            <person name="Liu G.H."/>
            <person name="Pecoraro L."/>
            <person name="Huang H.X."/>
            <person name="Xiao X.J."/>
            <person name="Lin M."/>
            <person name="Wu X.Y."/>
            <person name="Wu W.L."/>
            <person name="Chen Y.Y."/>
            <person name="Chang S.B."/>
            <person name="Sakamoto S."/>
            <person name="Ohme-Takagi M."/>
            <person name="Yagi M."/>
            <person name="Zeng S.J."/>
            <person name="Shen C.Y."/>
            <person name="Yeh C.M."/>
            <person name="Luo Y.B."/>
            <person name="Tsai W.C."/>
            <person name="Van de Peer Y."/>
            <person name="Liu Z.J."/>
        </authorList>
    </citation>
    <scope>NUCLEOTIDE SEQUENCE [LARGE SCALE GENOMIC DNA]</scope>
    <source>
        <tissue evidence="2">The whole plant</tissue>
    </source>
</reference>
<dbReference type="AlphaFoldDB" id="A0A2I0V763"/>